<organism evidence="1 2">
    <name type="scientific">Dokdonella soli</name>
    <dbReference type="NCBI Taxonomy" id="529810"/>
    <lineage>
        <taxon>Bacteria</taxon>
        <taxon>Pseudomonadati</taxon>
        <taxon>Pseudomonadota</taxon>
        <taxon>Gammaproteobacteria</taxon>
        <taxon>Lysobacterales</taxon>
        <taxon>Rhodanobacteraceae</taxon>
        <taxon>Dokdonella</taxon>
    </lineage>
</organism>
<dbReference type="Proteomes" id="UP001501523">
    <property type="component" value="Unassembled WGS sequence"/>
</dbReference>
<evidence type="ECO:0000313" key="1">
    <source>
        <dbReference type="EMBL" id="GAA0706462.1"/>
    </source>
</evidence>
<dbReference type="EMBL" id="BAAAEU010000002">
    <property type="protein sequence ID" value="GAA0706462.1"/>
    <property type="molecule type" value="Genomic_DNA"/>
</dbReference>
<accession>A0ABN1ICC0</accession>
<gene>
    <name evidence="1" type="ORF">GCM10009105_04560</name>
</gene>
<name>A0ABN1ICC0_9GAMM</name>
<proteinExistence type="predicted"/>
<protein>
    <recommendedName>
        <fullName evidence="3">DUF433 domain-containing protein</fullName>
    </recommendedName>
</protein>
<keyword evidence="2" id="KW-1185">Reference proteome</keyword>
<comment type="caution">
    <text evidence="1">The sequence shown here is derived from an EMBL/GenBank/DDBJ whole genome shotgun (WGS) entry which is preliminary data.</text>
</comment>
<evidence type="ECO:0008006" key="3">
    <source>
        <dbReference type="Google" id="ProtNLM"/>
    </source>
</evidence>
<evidence type="ECO:0000313" key="2">
    <source>
        <dbReference type="Proteomes" id="UP001501523"/>
    </source>
</evidence>
<reference evidence="1 2" key="1">
    <citation type="journal article" date="2019" name="Int. J. Syst. Evol. Microbiol.">
        <title>The Global Catalogue of Microorganisms (GCM) 10K type strain sequencing project: providing services to taxonomists for standard genome sequencing and annotation.</title>
        <authorList>
            <consortium name="The Broad Institute Genomics Platform"/>
            <consortium name="The Broad Institute Genome Sequencing Center for Infectious Disease"/>
            <person name="Wu L."/>
            <person name="Ma J."/>
        </authorList>
    </citation>
    <scope>NUCLEOTIDE SEQUENCE [LARGE SCALE GENOMIC DNA]</scope>
    <source>
        <strain evidence="1 2">JCM 15421</strain>
    </source>
</reference>
<sequence>MVTRVSSAKSMQDMLRGYPPTRHVLDGLLIEYDPALVLRCGMAPCFRVQLAVVAALALRDGMHRFSCDLLRPVAGASVGTRRESRNPLRYTEGTWHEEIGIRYLCRAGSRIRRV</sequence>